<dbReference type="STRING" id="1454004.AW11_00466"/>
<accession>A0A011RHA1</accession>
<dbReference type="InterPro" id="IPR040285">
    <property type="entry name" value="ProX/PRXD1"/>
</dbReference>
<sequence length="170" mass="18447">MPPDDSQNLITMLDDLGIVTRSVEHPPLRTIDDSKRLRGDLPGGHAKSLFLKDKKGGYWLLVALEQTRVDLRSAASLLQAPRFSFAGEQALARLLGVVPGAVSPFAAINDVHGQVCVVIEQRVLACGLLNCHPLRNDRTTTIATSDLLKFLEQVGHPPRIIDLPEVATSA</sequence>
<dbReference type="Proteomes" id="UP000022141">
    <property type="component" value="Unassembled WGS sequence"/>
</dbReference>
<dbReference type="InterPro" id="IPR036754">
    <property type="entry name" value="YbaK/aa-tRNA-synt-asso_dom_sf"/>
</dbReference>
<comment type="similarity">
    <text evidence="1">Belongs to the PRORSD1 family.</text>
</comment>
<evidence type="ECO:0000313" key="4">
    <source>
        <dbReference type="Proteomes" id="UP000022141"/>
    </source>
</evidence>
<feature type="domain" description="YbaK/aminoacyl-tRNA synthetase-associated" evidence="2">
    <location>
        <begin position="25"/>
        <end position="150"/>
    </location>
</feature>
<dbReference type="PANTHER" id="PTHR31423">
    <property type="entry name" value="YBAK DOMAIN-CONTAINING PROTEIN"/>
    <property type="match status" value="1"/>
</dbReference>
<evidence type="ECO:0000256" key="1">
    <source>
        <dbReference type="ARBA" id="ARBA00010201"/>
    </source>
</evidence>
<reference evidence="3" key="1">
    <citation type="submission" date="2014-02" db="EMBL/GenBank/DDBJ databases">
        <title>Expanding our view of genomic diversity in Candidatus Accumulibacter clades.</title>
        <authorList>
            <person name="Skennerton C.T."/>
            <person name="Barr J.J."/>
            <person name="Slater F.R."/>
            <person name="Bond P.L."/>
            <person name="Tyson G.W."/>
        </authorList>
    </citation>
    <scope>NUCLEOTIDE SEQUENCE [LARGE SCALE GENOMIC DNA]</scope>
</reference>
<keyword evidence="4" id="KW-1185">Reference proteome</keyword>
<evidence type="ECO:0000313" key="3">
    <source>
        <dbReference type="EMBL" id="EXI90609.1"/>
    </source>
</evidence>
<evidence type="ECO:0000259" key="2">
    <source>
        <dbReference type="Pfam" id="PF04073"/>
    </source>
</evidence>
<dbReference type="PANTHER" id="PTHR31423:SF3">
    <property type="entry name" value="PROLYL-TRNA SYNTHETASE ASSOCIATED DOMAIN-CONTAINING PROTEIN 1-RELATED"/>
    <property type="match status" value="1"/>
</dbReference>
<dbReference type="SUPFAM" id="SSF55826">
    <property type="entry name" value="YbaK/ProRS associated domain"/>
    <property type="match status" value="1"/>
</dbReference>
<dbReference type="FunFam" id="3.90.960.10:FF:000005">
    <property type="entry name" value="Putative prolyl-tRNA synthetase"/>
    <property type="match status" value="1"/>
</dbReference>
<dbReference type="InterPro" id="IPR007214">
    <property type="entry name" value="YbaK/aa-tRNA-synth-assoc-dom"/>
</dbReference>
<comment type="caution">
    <text evidence="3">The sequence shown here is derived from an EMBL/GenBank/DDBJ whole genome shotgun (WGS) entry which is preliminary data.</text>
</comment>
<proteinExistence type="inferred from homology"/>
<name>A0A011RHA1_ACCRE</name>
<gene>
    <name evidence="3" type="primary">proX</name>
    <name evidence="3" type="ORF">AW11_00466</name>
</gene>
<dbReference type="CDD" id="cd04335">
    <property type="entry name" value="PrdX_deacylase"/>
    <property type="match status" value="1"/>
</dbReference>
<dbReference type="EMBL" id="JEMY01000004">
    <property type="protein sequence ID" value="EXI90609.1"/>
    <property type="molecule type" value="Genomic_DNA"/>
</dbReference>
<dbReference type="AlphaFoldDB" id="A0A011RHA1"/>
<dbReference type="eggNOG" id="COG3760">
    <property type="taxonomic scope" value="Bacteria"/>
</dbReference>
<dbReference type="Pfam" id="PF04073">
    <property type="entry name" value="tRNA_edit"/>
    <property type="match status" value="1"/>
</dbReference>
<dbReference type="GO" id="GO:0002161">
    <property type="term" value="F:aminoacyl-tRNA deacylase activity"/>
    <property type="evidence" value="ECO:0007669"/>
    <property type="project" value="InterPro"/>
</dbReference>
<protein>
    <submittedName>
        <fullName evidence="3">Prolyl-tRNA deacylase ProX</fullName>
    </submittedName>
</protein>
<organism evidence="3 4">
    <name type="scientific">Accumulibacter regalis</name>
    <dbReference type="NCBI Taxonomy" id="522306"/>
    <lineage>
        <taxon>Bacteria</taxon>
        <taxon>Pseudomonadati</taxon>
        <taxon>Pseudomonadota</taxon>
        <taxon>Betaproteobacteria</taxon>
        <taxon>Candidatus Accumulibacter</taxon>
    </lineage>
</organism>
<dbReference type="PATRIC" id="fig|1454004.3.peg.479"/>
<dbReference type="Gene3D" id="3.90.960.10">
    <property type="entry name" value="YbaK/aminoacyl-tRNA synthetase-associated domain"/>
    <property type="match status" value="1"/>
</dbReference>